<dbReference type="EMBL" id="CATNWA010014442">
    <property type="protein sequence ID" value="CAI9571834.1"/>
    <property type="molecule type" value="Genomic_DNA"/>
</dbReference>
<evidence type="ECO:0000256" key="1">
    <source>
        <dbReference type="SAM" id="MobiDB-lite"/>
    </source>
</evidence>
<feature type="non-terminal residue" evidence="2">
    <location>
        <position position="1"/>
    </location>
</feature>
<organism evidence="2 3">
    <name type="scientific">Staurois parvus</name>
    <dbReference type="NCBI Taxonomy" id="386267"/>
    <lineage>
        <taxon>Eukaryota</taxon>
        <taxon>Metazoa</taxon>
        <taxon>Chordata</taxon>
        <taxon>Craniata</taxon>
        <taxon>Vertebrata</taxon>
        <taxon>Euteleostomi</taxon>
        <taxon>Amphibia</taxon>
        <taxon>Batrachia</taxon>
        <taxon>Anura</taxon>
        <taxon>Neobatrachia</taxon>
        <taxon>Ranoidea</taxon>
        <taxon>Ranidae</taxon>
        <taxon>Staurois</taxon>
    </lineage>
</organism>
<gene>
    <name evidence="2" type="ORF">SPARVUS_LOCUS7310180</name>
</gene>
<reference evidence="2" key="1">
    <citation type="submission" date="2023-05" db="EMBL/GenBank/DDBJ databases">
        <authorList>
            <person name="Stuckert A."/>
        </authorList>
    </citation>
    <scope>NUCLEOTIDE SEQUENCE</scope>
</reference>
<protein>
    <submittedName>
        <fullName evidence="2">Uncharacterized protein</fullName>
    </submittedName>
</protein>
<evidence type="ECO:0000313" key="3">
    <source>
        <dbReference type="Proteomes" id="UP001162483"/>
    </source>
</evidence>
<feature type="non-terminal residue" evidence="2">
    <location>
        <position position="113"/>
    </location>
</feature>
<name>A0ABN9DIS0_9NEOB</name>
<evidence type="ECO:0000313" key="2">
    <source>
        <dbReference type="EMBL" id="CAI9571834.1"/>
    </source>
</evidence>
<proteinExistence type="predicted"/>
<feature type="region of interest" description="Disordered" evidence="1">
    <location>
        <begin position="1"/>
        <end position="33"/>
    </location>
</feature>
<accession>A0ABN9DIS0</accession>
<comment type="caution">
    <text evidence="2">The sequence shown here is derived from an EMBL/GenBank/DDBJ whole genome shotgun (WGS) entry which is preliminary data.</text>
</comment>
<keyword evidence="3" id="KW-1185">Reference proteome</keyword>
<dbReference type="Proteomes" id="UP001162483">
    <property type="component" value="Unassembled WGS sequence"/>
</dbReference>
<sequence>VKLSLEPYKRESPHFITPLPNEGVGSLSSRTDVETEKQWQLQQQAANKDGWNADRNTLRQREAANRTEHHQHLCNIVGIVPPRTKSPSDEGSVTKQLVVIRGGNHASNGQISR</sequence>